<dbReference type="AlphaFoldDB" id="A0AAW0QQT1"/>
<evidence type="ECO:0000313" key="3">
    <source>
        <dbReference type="Proteomes" id="UP001392437"/>
    </source>
</evidence>
<protein>
    <submittedName>
        <fullName evidence="2">Uncharacterized protein</fullName>
    </submittedName>
</protein>
<keyword evidence="3" id="KW-1185">Reference proteome</keyword>
<evidence type="ECO:0000313" key="2">
    <source>
        <dbReference type="EMBL" id="KAK8101554.1"/>
    </source>
</evidence>
<reference evidence="2 3" key="1">
    <citation type="submission" date="2023-01" db="EMBL/GenBank/DDBJ databases">
        <title>Analysis of 21 Apiospora genomes using comparative genomics revels a genus with tremendous synthesis potential of carbohydrate active enzymes and secondary metabolites.</title>
        <authorList>
            <person name="Sorensen T."/>
        </authorList>
    </citation>
    <scope>NUCLEOTIDE SEQUENCE [LARGE SCALE GENOMIC DNA]</scope>
    <source>
        <strain evidence="2 3">CBS 117206</strain>
    </source>
</reference>
<dbReference type="Proteomes" id="UP001392437">
    <property type="component" value="Unassembled WGS sequence"/>
</dbReference>
<accession>A0AAW0QQT1</accession>
<dbReference type="EMBL" id="JAQQWP010000009">
    <property type="protein sequence ID" value="KAK8101554.1"/>
    <property type="molecule type" value="Genomic_DNA"/>
</dbReference>
<gene>
    <name evidence="2" type="ORF">PG999_011928</name>
</gene>
<evidence type="ECO:0000256" key="1">
    <source>
        <dbReference type="SAM" id="Phobius"/>
    </source>
</evidence>
<organism evidence="2 3">
    <name type="scientific">Apiospora kogelbergensis</name>
    <dbReference type="NCBI Taxonomy" id="1337665"/>
    <lineage>
        <taxon>Eukaryota</taxon>
        <taxon>Fungi</taxon>
        <taxon>Dikarya</taxon>
        <taxon>Ascomycota</taxon>
        <taxon>Pezizomycotina</taxon>
        <taxon>Sordariomycetes</taxon>
        <taxon>Xylariomycetidae</taxon>
        <taxon>Amphisphaeriales</taxon>
        <taxon>Apiosporaceae</taxon>
        <taxon>Apiospora</taxon>
    </lineage>
</organism>
<keyword evidence="1" id="KW-0812">Transmembrane</keyword>
<feature type="transmembrane region" description="Helical" evidence="1">
    <location>
        <begin position="104"/>
        <end position="137"/>
    </location>
</feature>
<keyword evidence="1" id="KW-0472">Membrane</keyword>
<name>A0AAW0QQT1_9PEZI</name>
<keyword evidence="1" id="KW-1133">Transmembrane helix</keyword>
<proteinExistence type="predicted"/>
<comment type="caution">
    <text evidence="2">The sequence shown here is derived from an EMBL/GenBank/DDBJ whole genome shotgun (WGS) entry which is preliminary data.</text>
</comment>
<sequence length="283" mass="31717">MLPYRARSLSLIPLRSVGLARKLAVHQLHKPDDLVAHVRKVDAVHQVDGLVDARLLVADLHVGPGFGAVAQPNHKLGHVPEQHAVQHQVPGRHRGHLDGERFLLFLLFLFFLLVIADISQLLDLGCLSFLLACFLLLRRLRPRTFDLLNLLCPLRVLLVRQHFRHPQRELELVALEAAGVGRVGDELRIVRELEFLMVPVVLHGLGRDDPLHVEAVVGWIALGIEQIRVEQEPRVVGLVGLQVLRLPVRARRGFDIVTVALVLMERELIVFFSSGAVLCESKP</sequence>